<dbReference type="Gene3D" id="1.25.40.10">
    <property type="entry name" value="Tetratricopeptide repeat domain"/>
    <property type="match status" value="1"/>
</dbReference>
<accession>A0AAV7C593</accession>
<dbReference type="SUPFAM" id="SSF57850">
    <property type="entry name" value="RING/U-box"/>
    <property type="match status" value="2"/>
</dbReference>
<comment type="caution">
    <text evidence="9">The sequence shown here is derived from an EMBL/GenBank/DDBJ whole genome shotgun (WGS) entry which is preliminary data.</text>
</comment>
<dbReference type="Gene3D" id="2.30.130.40">
    <property type="entry name" value="LON domain-like"/>
    <property type="match status" value="1"/>
</dbReference>
<feature type="repeat" description="TPR" evidence="5">
    <location>
        <begin position="139"/>
        <end position="172"/>
    </location>
</feature>
<protein>
    <recommendedName>
        <fullName evidence="11">LON peptidase N-terminal domain and RING finger protein 1</fullName>
    </recommendedName>
</protein>
<evidence type="ECO:0000313" key="10">
    <source>
        <dbReference type="Proteomes" id="UP000824782"/>
    </source>
</evidence>
<dbReference type="InterPro" id="IPR011990">
    <property type="entry name" value="TPR-like_helical_dom_sf"/>
</dbReference>
<evidence type="ECO:0000256" key="2">
    <source>
        <dbReference type="ARBA" id="ARBA00022771"/>
    </source>
</evidence>
<dbReference type="GO" id="GO:0008270">
    <property type="term" value="F:zinc ion binding"/>
    <property type="evidence" value="ECO:0007669"/>
    <property type="project" value="UniProtKB-KW"/>
</dbReference>
<evidence type="ECO:0000256" key="6">
    <source>
        <dbReference type="SAM" id="MobiDB-lite"/>
    </source>
</evidence>
<feature type="domain" description="RING-type" evidence="7">
    <location>
        <begin position="313"/>
        <end position="351"/>
    </location>
</feature>
<dbReference type="InterPro" id="IPR027370">
    <property type="entry name" value="Znf-RING_euk"/>
</dbReference>
<dbReference type="Pfam" id="PF02190">
    <property type="entry name" value="LON_substr_bdg"/>
    <property type="match status" value="1"/>
</dbReference>
<dbReference type="InterPro" id="IPR015947">
    <property type="entry name" value="PUA-like_sf"/>
</dbReference>
<dbReference type="PROSITE" id="PS51787">
    <property type="entry name" value="LON_N"/>
    <property type="match status" value="1"/>
</dbReference>
<dbReference type="CDD" id="cd16514">
    <property type="entry name" value="RING-HC_LONFs_rpt2"/>
    <property type="match status" value="1"/>
</dbReference>
<organism evidence="9 10">
    <name type="scientific">Engystomops pustulosus</name>
    <name type="common">Tungara frog</name>
    <name type="synonym">Physalaemus pustulosus</name>
    <dbReference type="NCBI Taxonomy" id="76066"/>
    <lineage>
        <taxon>Eukaryota</taxon>
        <taxon>Metazoa</taxon>
        <taxon>Chordata</taxon>
        <taxon>Craniata</taxon>
        <taxon>Vertebrata</taxon>
        <taxon>Euteleostomi</taxon>
        <taxon>Amphibia</taxon>
        <taxon>Batrachia</taxon>
        <taxon>Anura</taxon>
        <taxon>Neobatrachia</taxon>
        <taxon>Hyloidea</taxon>
        <taxon>Leptodactylidae</taxon>
        <taxon>Leiuperinae</taxon>
        <taxon>Engystomops</taxon>
    </lineage>
</organism>
<evidence type="ECO:0008006" key="11">
    <source>
        <dbReference type="Google" id="ProtNLM"/>
    </source>
</evidence>
<evidence type="ECO:0000256" key="1">
    <source>
        <dbReference type="ARBA" id="ARBA00022723"/>
    </source>
</evidence>
<name>A0AAV7C593_ENGPU</name>
<keyword evidence="5" id="KW-0802">TPR repeat</keyword>
<evidence type="ECO:0000256" key="3">
    <source>
        <dbReference type="ARBA" id="ARBA00022833"/>
    </source>
</evidence>
<dbReference type="SMART" id="SM00184">
    <property type="entry name" value="RING"/>
    <property type="match status" value="2"/>
</dbReference>
<keyword evidence="3" id="KW-0862">Zinc</keyword>
<evidence type="ECO:0000259" key="8">
    <source>
        <dbReference type="PROSITE" id="PS51787"/>
    </source>
</evidence>
<dbReference type="PROSITE" id="PS50005">
    <property type="entry name" value="TPR"/>
    <property type="match status" value="1"/>
</dbReference>
<sequence>MELLSCPSCQQTLWDPITLACGHTFCKICLKAARRCQICKQRLKISGAQELRCNTLLSNLLDKCLDLDTKVKRITRDLEDLVTARQYEEAAKVACKGIVMAPEAVPLRILRSQVYLCLKQFPESLREAEIICDLQSQDPEGYYRKGTALLHMEKKEEALKEYGRCLALNPRFAAARYEMEQILQDLRCSVPSSLKELMDEATRISDRTTIDTTALIAPFEAATIGSQDCGASNKIDGDQKIPSLVQPSDGSHTALNPEPRKRKDMDEADPPDKERLSKHLRLTDSEEDKENHKDHLTPHPPLKDSLSLSDVECSLCIRMFLEPVTTPCGHTFCKECLERCMDHQPYCPLCKQCLREYLRVGSYPITAVLQDLMMAIFPTEMDERKRIHLTEIAAMSNLVSNVPIFVCTVAFPGVPCPLHVFEPRYRLMMRRCLETGTKSFGMCLYESGKSFADYGCMLEILHLDYLPDGRSLVETMGKRRFRVLKRGLLDGYHIAEIEYLVDKKLEGEELQEVQRLHDMVYQQLEECFSQHRGSLPRRVFMHHVSPPPKDDDIQASPDGPNWCWWLLSVLPLDPTYQMQILSMTSLKERLSHLKHILSVFLQNRT</sequence>
<keyword evidence="1" id="KW-0479">Metal-binding</keyword>
<dbReference type="InterPro" id="IPR019734">
    <property type="entry name" value="TPR_rpt"/>
</dbReference>
<dbReference type="Pfam" id="PF13923">
    <property type="entry name" value="zf-C3HC4_2"/>
    <property type="match status" value="1"/>
</dbReference>
<dbReference type="PROSITE" id="PS50089">
    <property type="entry name" value="ZF_RING_2"/>
    <property type="match status" value="2"/>
</dbReference>
<dbReference type="SMART" id="SM00464">
    <property type="entry name" value="LON"/>
    <property type="match status" value="1"/>
</dbReference>
<feature type="compositionally biased region" description="Polar residues" evidence="6">
    <location>
        <begin position="245"/>
        <end position="254"/>
    </location>
</feature>
<dbReference type="GO" id="GO:0061630">
    <property type="term" value="F:ubiquitin protein ligase activity"/>
    <property type="evidence" value="ECO:0007669"/>
    <property type="project" value="TreeGrafter"/>
</dbReference>
<dbReference type="CDD" id="cd16513">
    <property type="entry name" value="RING-HC_LONFs_rpt1"/>
    <property type="match status" value="1"/>
</dbReference>
<feature type="domain" description="RING-type" evidence="7">
    <location>
        <begin position="6"/>
        <end position="40"/>
    </location>
</feature>
<dbReference type="PROSITE" id="PS00518">
    <property type="entry name" value="ZF_RING_1"/>
    <property type="match status" value="2"/>
</dbReference>
<dbReference type="SMART" id="SM00028">
    <property type="entry name" value="TPR"/>
    <property type="match status" value="1"/>
</dbReference>
<reference evidence="9" key="1">
    <citation type="thesis" date="2020" institute="ProQuest LLC" country="789 East Eisenhower Parkway, Ann Arbor, MI, USA">
        <title>Comparative Genomics and Chromosome Evolution.</title>
        <authorList>
            <person name="Mudd A.B."/>
        </authorList>
    </citation>
    <scope>NUCLEOTIDE SEQUENCE</scope>
    <source>
        <strain evidence="9">237g6f4</strain>
        <tissue evidence="9">Blood</tissue>
    </source>
</reference>
<dbReference type="PANTHER" id="PTHR23327:SF50">
    <property type="entry name" value="LON PEPTIDASE N-TERMINAL DOMAIN AND RING FINGER PROTEIN 1"/>
    <property type="match status" value="1"/>
</dbReference>
<dbReference type="Proteomes" id="UP000824782">
    <property type="component" value="Unassembled WGS sequence"/>
</dbReference>
<evidence type="ECO:0000313" key="9">
    <source>
        <dbReference type="EMBL" id="KAG8579577.1"/>
    </source>
</evidence>
<keyword evidence="10" id="KW-1185">Reference proteome</keyword>
<dbReference type="EMBL" id="WNYA01000004">
    <property type="protein sequence ID" value="KAG8579577.1"/>
    <property type="molecule type" value="Genomic_DNA"/>
</dbReference>
<dbReference type="SUPFAM" id="SSF88697">
    <property type="entry name" value="PUA domain-like"/>
    <property type="match status" value="1"/>
</dbReference>
<feature type="region of interest" description="Disordered" evidence="6">
    <location>
        <begin position="233"/>
        <end position="303"/>
    </location>
</feature>
<dbReference type="Gene3D" id="3.30.40.10">
    <property type="entry name" value="Zinc/RING finger domain, C3HC4 (zinc finger)"/>
    <property type="match status" value="2"/>
</dbReference>
<proteinExistence type="predicted"/>
<dbReference type="InterPro" id="IPR003111">
    <property type="entry name" value="Lon_prtase_N"/>
</dbReference>
<dbReference type="InterPro" id="IPR013083">
    <property type="entry name" value="Znf_RING/FYVE/PHD"/>
</dbReference>
<gene>
    <name evidence="9" type="ORF">GDO81_010950</name>
</gene>
<feature type="compositionally biased region" description="Basic and acidic residues" evidence="6">
    <location>
        <begin position="258"/>
        <end position="297"/>
    </location>
</feature>
<evidence type="ECO:0000259" key="7">
    <source>
        <dbReference type="PROSITE" id="PS50089"/>
    </source>
</evidence>
<feature type="domain" description="Lon N-terminal" evidence="8">
    <location>
        <begin position="392"/>
        <end position="601"/>
    </location>
</feature>
<dbReference type="InterPro" id="IPR046336">
    <property type="entry name" value="Lon_prtase_N_sf"/>
</dbReference>
<keyword evidence="2 4" id="KW-0863">Zinc-finger</keyword>
<dbReference type="InterPro" id="IPR001841">
    <property type="entry name" value="Znf_RING"/>
</dbReference>
<dbReference type="AlphaFoldDB" id="A0AAV7C593"/>
<dbReference type="Pfam" id="PF13445">
    <property type="entry name" value="zf-RING_UBOX"/>
    <property type="match status" value="1"/>
</dbReference>
<dbReference type="InterPro" id="IPR017907">
    <property type="entry name" value="Znf_RING_CS"/>
</dbReference>
<dbReference type="SUPFAM" id="SSF48452">
    <property type="entry name" value="TPR-like"/>
    <property type="match status" value="1"/>
</dbReference>
<dbReference type="PANTHER" id="PTHR23327">
    <property type="entry name" value="RING FINGER PROTEIN 127"/>
    <property type="match status" value="1"/>
</dbReference>
<evidence type="ECO:0000256" key="5">
    <source>
        <dbReference type="PROSITE-ProRule" id="PRU00339"/>
    </source>
</evidence>
<evidence type="ECO:0000256" key="4">
    <source>
        <dbReference type="PROSITE-ProRule" id="PRU00175"/>
    </source>
</evidence>
<dbReference type="GO" id="GO:0005737">
    <property type="term" value="C:cytoplasm"/>
    <property type="evidence" value="ECO:0007669"/>
    <property type="project" value="UniProtKB-ARBA"/>
</dbReference>